<feature type="compositionally biased region" description="Polar residues" evidence="1">
    <location>
        <begin position="572"/>
        <end position="605"/>
    </location>
</feature>
<feature type="compositionally biased region" description="Polar residues" evidence="1">
    <location>
        <begin position="293"/>
        <end position="313"/>
    </location>
</feature>
<sequence length="751" mass="79544">MLLQAMSIPDPAIRGLPVSITVPKRFFQKIVEVSQGGATEAGPSGYSWYTSDSNIREARSRLISANEGDDVELSAAVTQETLSYSPQDVRSDLHKRKIGKQPHQGPTAVGSPEARKSKLEKRSEEPSPENSARSTGQFVHSTLEEATVTKGLAPIDDTTTTTLTDCEPRSTQLQASGSSSKPDENASPSTAEDSQLVHGPARSECTSGATNDMSIPATDQQQKANPQQMVPQPQQESHAVELPRDSAKEVPIEHARKVAKTDVNLTMPAALEIKQMLPDYKLKHDTSFHSAEESQSNLDTKVVSSGNLDTVSQGDPMPLPEAIAERAMNSTQSTPTNSTTHAAPEEAIASSTDTTTPAKDTVVPAAASTESSTENSKAASIVILPFKPAQASAGMQDNNVPFTSSNAAPGPIKKSGPQQTESLTPFGAKKNRKKKVSKKGKEQVKKARAMKIAASKATMRSGPVASDEVHKESVAGKSTPAEGTQGTIVFETAAKNLISTAAPDLSTLPWGVQDSAEPIKVPVSAAKASLGTVDGRDKSNKRKGEQAAIASQHSAAATKCKDDDHGKHASGLVSTRNETDSMTNKDANLDLTQGELSLDAQSSKPEGNEEAPGGAKESNSAVAPALEPQSSLKKNKRKKKKASPKVWPDLEFPPMSPNPEFMGPIDMASDVQNYDMIMNEACGGEENPDFSWNDLPKMVPFQEGQQGLVSDSGEGDGVSRSDPEGEAILTGIADFETQHGTVERVLAICTS</sequence>
<keyword evidence="3" id="KW-1185">Reference proteome</keyword>
<feature type="compositionally biased region" description="Basic and acidic residues" evidence="1">
    <location>
        <begin position="238"/>
        <end position="255"/>
    </location>
</feature>
<feature type="compositionally biased region" description="Basic residues" evidence="1">
    <location>
        <begin position="633"/>
        <end position="643"/>
    </location>
</feature>
<accession>A0ABR3R9J7</accession>
<reference evidence="2 3" key="1">
    <citation type="submission" date="2024-02" db="EMBL/GenBank/DDBJ databases">
        <title>De novo assembly and annotation of 12 fungi associated with fruit tree decline syndrome in Ontario, Canada.</title>
        <authorList>
            <person name="Sulman M."/>
            <person name="Ellouze W."/>
            <person name="Ilyukhin E."/>
        </authorList>
    </citation>
    <scope>NUCLEOTIDE SEQUENCE [LARGE SCALE GENOMIC DNA]</scope>
    <source>
        <strain evidence="2 3">M97-236</strain>
    </source>
</reference>
<feature type="region of interest" description="Disordered" evidence="1">
    <location>
        <begin position="95"/>
        <end position="255"/>
    </location>
</feature>
<feature type="compositionally biased region" description="Low complexity" evidence="1">
    <location>
        <begin position="329"/>
        <end position="340"/>
    </location>
</feature>
<feature type="compositionally biased region" description="Polar residues" evidence="1">
    <location>
        <begin position="393"/>
        <end position="407"/>
    </location>
</feature>
<feature type="region of interest" description="Disordered" evidence="1">
    <location>
        <begin position="286"/>
        <end position="377"/>
    </location>
</feature>
<organism evidence="2 3">
    <name type="scientific">Nothophoma quercina</name>
    <dbReference type="NCBI Taxonomy" id="749835"/>
    <lineage>
        <taxon>Eukaryota</taxon>
        <taxon>Fungi</taxon>
        <taxon>Dikarya</taxon>
        <taxon>Ascomycota</taxon>
        <taxon>Pezizomycotina</taxon>
        <taxon>Dothideomycetes</taxon>
        <taxon>Pleosporomycetidae</taxon>
        <taxon>Pleosporales</taxon>
        <taxon>Pleosporineae</taxon>
        <taxon>Didymellaceae</taxon>
        <taxon>Nothophoma</taxon>
    </lineage>
</organism>
<protein>
    <submittedName>
        <fullName evidence="2">Uncharacterized protein</fullName>
    </submittedName>
</protein>
<proteinExistence type="predicted"/>
<feature type="compositionally biased region" description="Low complexity" evidence="1">
    <location>
        <begin position="546"/>
        <end position="557"/>
    </location>
</feature>
<name>A0ABR3R9J7_9PLEO</name>
<feature type="compositionally biased region" description="Polar residues" evidence="1">
    <location>
        <begin position="204"/>
        <end position="237"/>
    </location>
</feature>
<feature type="region of interest" description="Disordered" evidence="1">
    <location>
        <begin position="392"/>
        <end position="482"/>
    </location>
</feature>
<feature type="compositionally biased region" description="Low complexity" evidence="1">
    <location>
        <begin position="365"/>
        <end position="377"/>
    </location>
</feature>
<comment type="caution">
    <text evidence="2">The sequence shown here is derived from an EMBL/GenBank/DDBJ whole genome shotgun (WGS) entry which is preliminary data.</text>
</comment>
<feature type="region of interest" description="Disordered" evidence="1">
    <location>
        <begin position="525"/>
        <end position="666"/>
    </location>
</feature>
<feature type="compositionally biased region" description="Basic and acidic residues" evidence="1">
    <location>
        <begin position="113"/>
        <end position="125"/>
    </location>
</feature>
<feature type="compositionally biased region" description="Basic residues" evidence="1">
    <location>
        <begin position="429"/>
        <end position="438"/>
    </location>
</feature>
<feature type="compositionally biased region" description="Polar residues" evidence="1">
    <location>
        <begin position="128"/>
        <end position="140"/>
    </location>
</feature>
<dbReference type="Proteomes" id="UP001521222">
    <property type="component" value="Unassembled WGS sequence"/>
</dbReference>
<dbReference type="EMBL" id="JAKIXB020000017">
    <property type="protein sequence ID" value="KAL1601106.1"/>
    <property type="molecule type" value="Genomic_DNA"/>
</dbReference>
<feature type="compositionally biased region" description="Basic and acidic residues" evidence="1">
    <location>
        <begin position="534"/>
        <end position="545"/>
    </location>
</feature>
<evidence type="ECO:0000256" key="1">
    <source>
        <dbReference type="SAM" id="MobiDB-lite"/>
    </source>
</evidence>
<feature type="compositionally biased region" description="Polar residues" evidence="1">
    <location>
        <begin position="349"/>
        <end position="358"/>
    </location>
</feature>
<gene>
    <name evidence="2" type="ORF">SLS59_005776</name>
</gene>
<feature type="compositionally biased region" description="Polar residues" evidence="1">
    <location>
        <begin position="169"/>
        <end position="193"/>
    </location>
</feature>
<evidence type="ECO:0000313" key="3">
    <source>
        <dbReference type="Proteomes" id="UP001521222"/>
    </source>
</evidence>
<feature type="compositionally biased region" description="Low complexity" evidence="1">
    <location>
        <begin position="156"/>
        <end position="165"/>
    </location>
</feature>
<evidence type="ECO:0000313" key="2">
    <source>
        <dbReference type="EMBL" id="KAL1601106.1"/>
    </source>
</evidence>